<gene>
    <name evidence="1" type="ORF">DSO57_1030690</name>
</gene>
<evidence type="ECO:0000313" key="2">
    <source>
        <dbReference type="Proteomes" id="UP001165960"/>
    </source>
</evidence>
<sequence length="99" mass="11733">MIQRDMVELSELLGDLDKDLFQALTDCSQFYTEIKKMNKYIIQNHNHTESNHKTMKDLNKKLNFQQQEFGKQLDVHKHRIEILKDGLQTSARTIKSLNE</sequence>
<accession>A0ACC2TN82</accession>
<protein>
    <submittedName>
        <fullName evidence="1">Uncharacterized protein</fullName>
    </submittedName>
</protein>
<dbReference type="Proteomes" id="UP001165960">
    <property type="component" value="Unassembled WGS sequence"/>
</dbReference>
<organism evidence="1 2">
    <name type="scientific">Entomophthora muscae</name>
    <dbReference type="NCBI Taxonomy" id="34485"/>
    <lineage>
        <taxon>Eukaryota</taxon>
        <taxon>Fungi</taxon>
        <taxon>Fungi incertae sedis</taxon>
        <taxon>Zoopagomycota</taxon>
        <taxon>Entomophthoromycotina</taxon>
        <taxon>Entomophthoromycetes</taxon>
        <taxon>Entomophthorales</taxon>
        <taxon>Entomophthoraceae</taxon>
        <taxon>Entomophthora</taxon>
    </lineage>
</organism>
<evidence type="ECO:0000313" key="1">
    <source>
        <dbReference type="EMBL" id="KAJ9075961.1"/>
    </source>
</evidence>
<comment type="caution">
    <text evidence="1">The sequence shown here is derived from an EMBL/GenBank/DDBJ whole genome shotgun (WGS) entry which is preliminary data.</text>
</comment>
<reference evidence="1" key="1">
    <citation type="submission" date="2022-04" db="EMBL/GenBank/DDBJ databases">
        <title>Genome of the entomopathogenic fungus Entomophthora muscae.</title>
        <authorList>
            <person name="Elya C."/>
            <person name="Lovett B.R."/>
            <person name="Lee E."/>
            <person name="Macias A.M."/>
            <person name="Hajek A.E."/>
            <person name="De Bivort B.L."/>
            <person name="Kasson M.T."/>
            <person name="De Fine Licht H.H."/>
            <person name="Stajich J.E."/>
        </authorList>
    </citation>
    <scope>NUCLEOTIDE SEQUENCE</scope>
    <source>
        <strain evidence="1">Berkeley</strain>
    </source>
</reference>
<keyword evidence="2" id="KW-1185">Reference proteome</keyword>
<name>A0ACC2TN82_9FUNG</name>
<feature type="non-terminal residue" evidence="1">
    <location>
        <position position="99"/>
    </location>
</feature>
<dbReference type="EMBL" id="QTSX02002343">
    <property type="protein sequence ID" value="KAJ9075961.1"/>
    <property type="molecule type" value="Genomic_DNA"/>
</dbReference>
<proteinExistence type="predicted"/>